<keyword evidence="6" id="KW-1185">Reference proteome</keyword>
<evidence type="ECO:0000313" key="5">
    <source>
        <dbReference type="EMBL" id="QTA86747.1"/>
    </source>
</evidence>
<dbReference type="EMBL" id="CP061800">
    <property type="protein sequence ID" value="QTA86747.1"/>
    <property type="molecule type" value="Genomic_DNA"/>
</dbReference>
<dbReference type="PANTHER" id="PTHR30332:SF17">
    <property type="entry name" value="TYPE IV PILIATION SYSTEM PROTEIN DR_0774-RELATED"/>
    <property type="match status" value="1"/>
</dbReference>
<dbReference type="PRINTS" id="PR00811">
    <property type="entry name" value="BCTERIALGSPD"/>
</dbReference>
<dbReference type="KEGG" id="dmm:dnm_027710"/>
<feature type="signal peptide" evidence="2">
    <location>
        <begin position="1"/>
        <end position="24"/>
    </location>
</feature>
<accession>A0A975BK39</accession>
<sequence>MLNRCQLFIVFIFLTICVPNVLHASVCDDFAEPSCTIEIEPRKSFVKKTEERVTSISIGDAALADVEMITPTQILIVAKKEMGTTNLIIWYGDDRAEVCEVNVRVVRNLVKEIQKQLEEIVPRARVKVRKGKAGIILDGEVESQEMLDRVLKLSGTFGVPSLNLITLRGSQQVQLEVQIAEVSRSAEKQMGLGALVNGLKLNDHWNIGIMPNGTVAGQSWGFSEDWETGTARETVNTTVGKITDKALESAIQMSSPYASAFQLALHAVEDNTLGILSILKGQGLARILASPTLVTMSGQEASFLVGGEFPIPLWGEGLSIHFKKFGVMLRFTPTVVGKETITLQVNPEVSSPDYSLSIFSGGAAVPGLKTRRGSTTLQLRDGQTFVMAGLLKEEERTVINKIPFLGDIPILGSLFTSKEFQKDESELVITVTPRLVRALNPNEVPALPGEQTSGEISDVDFFLLNRLEKEKQLAKNNNLENISPAFVGGMGFAR</sequence>
<dbReference type="AlphaFoldDB" id="A0A975BK39"/>
<dbReference type="GO" id="GO:0009306">
    <property type="term" value="P:protein secretion"/>
    <property type="evidence" value="ECO:0007669"/>
    <property type="project" value="InterPro"/>
</dbReference>
<reference evidence="5" key="1">
    <citation type="journal article" date="2021" name="Microb. Physiol.">
        <title>Proteogenomic Insights into the Physiology of Marine, Sulfate-Reducing, Filamentous Desulfonema limicola and Desulfonema magnum.</title>
        <authorList>
            <person name="Schnaars V."/>
            <person name="Wohlbrand L."/>
            <person name="Scheve S."/>
            <person name="Hinrichs C."/>
            <person name="Reinhardt R."/>
            <person name="Rabus R."/>
        </authorList>
    </citation>
    <scope>NUCLEOTIDE SEQUENCE</scope>
    <source>
        <strain evidence="5">4be13</strain>
    </source>
</reference>
<name>A0A975BK39_9BACT</name>
<dbReference type="Proteomes" id="UP000663722">
    <property type="component" value="Chromosome"/>
</dbReference>
<evidence type="ECO:0000256" key="2">
    <source>
        <dbReference type="SAM" id="SignalP"/>
    </source>
</evidence>
<evidence type="ECO:0000259" key="3">
    <source>
        <dbReference type="Pfam" id="PF00263"/>
    </source>
</evidence>
<dbReference type="InterPro" id="IPR001775">
    <property type="entry name" value="GspD/PilQ"/>
</dbReference>
<dbReference type="InterPro" id="IPR032789">
    <property type="entry name" value="T2SS-T3SS_pil_N"/>
</dbReference>
<dbReference type="InterPro" id="IPR050810">
    <property type="entry name" value="Bact_Secretion_Sys_Channel"/>
</dbReference>
<dbReference type="InterPro" id="IPR004846">
    <property type="entry name" value="T2SS/T3SS_dom"/>
</dbReference>
<evidence type="ECO:0000313" key="6">
    <source>
        <dbReference type="Proteomes" id="UP000663722"/>
    </source>
</evidence>
<dbReference type="GO" id="GO:0015627">
    <property type="term" value="C:type II protein secretion system complex"/>
    <property type="evidence" value="ECO:0007669"/>
    <property type="project" value="TreeGrafter"/>
</dbReference>
<evidence type="ECO:0000256" key="1">
    <source>
        <dbReference type="RuleBase" id="RU004003"/>
    </source>
</evidence>
<gene>
    <name evidence="5" type="ORF">dnm_027710</name>
</gene>
<dbReference type="PANTHER" id="PTHR30332">
    <property type="entry name" value="PROBABLE GENERAL SECRETION PATHWAY PROTEIN D"/>
    <property type="match status" value="1"/>
</dbReference>
<organism evidence="5 6">
    <name type="scientific">Desulfonema magnum</name>
    <dbReference type="NCBI Taxonomy" id="45655"/>
    <lineage>
        <taxon>Bacteria</taxon>
        <taxon>Pseudomonadati</taxon>
        <taxon>Thermodesulfobacteriota</taxon>
        <taxon>Desulfobacteria</taxon>
        <taxon>Desulfobacterales</taxon>
        <taxon>Desulfococcaceae</taxon>
        <taxon>Desulfonema</taxon>
    </lineage>
</organism>
<protein>
    <submittedName>
        <fullName evidence="5">Pilus formation protein domain-containing protein</fullName>
    </submittedName>
</protein>
<comment type="similarity">
    <text evidence="1">Belongs to the bacterial secretin family.</text>
</comment>
<dbReference type="Pfam" id="PF13629">
    <property type="entry name" value="T2SS-T3SS_pil_N"/>
    <property type="match status" value="1"/>
</dbReference>
<evidence type="ECO:0000259" key="4">
    <source>
        <dbReference type="Pfam" id="PF13629"/>
    </source>
</evidence>
<feature type="chain" id="PRO_5036833659" evidence="2">
    <location>
        <begin position="25"/>
        <end position="494"/>
    </location>
</feature>
<feature type="domain" description="Pilus formation protein N-terminal" evidence="4">
    <location>
        <begin position="36"/>
        <end position="105"/>
    </location>
</feature>
<feature type="domain" description="Type II/III secretion system secretin-like" evidence="3">
    <location>
        <begin position="279"/>
        <end position="437"/>
    </location>
</feature>
<dbReference type="Pfam" id="PF00263">
    <property type="entry name" value="Secretin"/>
    <property type="match status" value="1"/>
</dbReference>
<proteinExistence type="inferred from homology"/>
<keyword evidence="2" id="KW-0732">Signal</keyword>